<dbReference type="AlphaFoldDB" id="A0A7J6TQE4"/>
<organism evidence="1 2">
    <name type="scientific">Perkinsus olseni</name>
    <name type="common">Perkinsus atlanticus</name>
    <dbReference type="NCBI Taxonomy" id="32597"/>
    <lineage>
        <taxon>Eukaryota</taxon>
        <taxon>Sar</taxon>
        <taxon>Alveolata</taxon>
        <taxon>Perkinsozoa</taxon>
        <taxon>Perkinsea</taxon>
        <taxon>Perkinsida</taxon>
        <taxon>Perkinsidae</taxon>
        <taxon>Perkinsus</taxon>
    </lineage>
</organism>
<reference evidence="1 2" key="1">
    <citation type="submission" date="2020-04" db="EMBL/GenBank/DDBJ databases">
        <title>Perkinsus olseni comparative genomics.</title>
        <authorList>
            <person name="Bogema D.R."/>
        </authorList>
    </citation>
    <scope>NUCLEOTIDE SEQUENCE [LARGE SCALE GENOMIC DNA]</scope>
    <source>
        <strain evidence="1">ATCC PRA-205</strain>
    </source>
</reference>
<protein>
    <submittedName>
        <fullName evidence="1">Uncharacterized protein</fullName>
    </submittedName>
</protein>
<dbReference type="Proteomes" id="UP000574390">
    <property type="component" value="Unassembled WGS sequence"/>
</dbReference>
<evidence type="ECO:0000313" key="2">
    <source>
        <dbReference type="Proteomes" id="UP000574390"/>
    </source>
</evidence>
<sequence>PEEHFAEFQELVREKKRQYADIRGEFIRELRVEFPHASLMRLEAMARRLLDEKLLSDEKEQLSQVKSLLDQDPENAEIKEVSWLGSVFGVEEIYEQLKDTVNILEESEKQKE</sequence>
<comment type="caution">
    <text evidence="1">The sequence shown here is derived from an EMBL/GenBank/DDBJ whole genome shotgun (WGS) entry which is preliminary data.</text>
</comment>
<feature type="non-terminal residue" evidence="1">
    <location>
        <position position="1"/>
    </location>
</feature>
<evidence type="ECO:0000313" key="1">
    <source>
        <dbReference type="EMBL" id="KAF4747255.1"/>
    </source>
</evidence>
<proteinExistence type="predicted"/>
<gene>
    <name evidence="1" type="ORF">FOZ62_003975</name>
</gene>
<dbReference type="EMBL" id="JABANM010005644">
    <property type="protein sequence ID" value="KAF4747255.1"/>
    <property type="molecule type" value="Genomic_DNA"/>
</dbReference>
<accession>A0A7J6TQE4</accession>
<name>A0A7J6TQE4_PEROL</name>
<feature type="non-terminal residue" evidence="1">
    <location>
        <position position="112"/>
    </location>
</feature>